<gene>
    <name evidence="3" type="primary">CUNH4orf17</name>
</gene>
<name>A0A6P9E410_PANGU</name>
<dbReference type="CTD" id="109322351"/>
<protein>
    <submittedName>
        <fullName evidence="3">Uncharacterized protein C4orf17 homolog isoform X1</fullName>
    </submittedName>
</protein>
<dbReference type="InParanoid" id="A0A6P9E410"/>
<dbReference type="RefSeq" id="XP_034298045.1">
    <property type="nucleotide sequence ID" value="XM_034442154.2"/>
</dbReference>
<proteinExistence type="predicted"/>
<sequence>MNINFRQQPELQLSYKGTARQSSNEPFQRGGTYFVCRHSPHPKNVCHIKGLNDAPVCFVRDREYNDGHFIMPGPAYGPPYRHLGTAADKNFSNNTLPALIPEVVGTTLPHLAKDERAELGNQARNTPLLRKKDEPLTKYLGDRPQTRTSQDLHLFPLQRVHHKENFRENMNYTPSYLDQEIKVLEKLCDILQTDTIGGIQSWLSKASVKEKEFVSNFIRSDMTSRDLLYYRPAARIENDIPNIQALLRGQKGTPNEGSRIRTSSQGSLASKVSRPDSEKSNLFAKRGKIDGNEEDLPNSSTKHLSGPQSSFSTQNSTHLLYRKSRLRKI</sequence>
<keyword evidence="2" id="KW-1185">Reference proteome</keyword>
<reference evidence="3" key="1">
    <citation type="submission" date="2025-08" db="UniProtKB">
        <authorList>
            <consortium name="RefSeq"/>
        </authorList>
    </citation>
    <scope>IDENTIFICATION</scope>
    <source>
        <tissue evidence="3">Blood</tissue>
    </source>
</reference>
<evidence type="ECO:0000256" key="1">
    <source>
        <dbReference type="SAM" id="MobiDB-lite"/>
    </source>
</evidence>
<evidence type="ECO:0000313" key="3">
    <source>
        <dbReference type="RefSeq" id="XP_034298045.1"/>
    </source>
</evidence>
<dbReference type="KEGG" id="pgut:117679874"/>
<dbReference type="GeneID" id="117679874"/>
<dbReference type="Proteomes" id="UP001652622">
    <property type="component" value="Unplaced"/>
</dbReference>
<feature type="region of interest" description="Disordered" evidence="1">
    <location>
        <begin position="248"/>
        <end position="318"/>
    </location>
</feature>
<dbReference type="PANTHER" id="PTHR33772">
    <property type="entry name" value="THYMUS, BRAIN AND TESTES-ASSOCIATED"/>
    <property type="match status" value="1"/>
</dbReference>
<dbReference type="InterPro" id="IPR037394">
    <property type="entry name" value="TBATA-like"/>
</dbReference>
<dbReference type="OMA" id="TKPMSAR"/>
<dbReference type="AlphaFoldDB" id="A0A6P9E410"/>
<dbReference type="Pfam" id="PF15256">
    <property type="entry name" value="SPATIAL"/>
    <property type="match status" value="1"/>
</dbReference>
<feature type="compositionally biased region" description="Polar residues" evidence="1">
    <location>
        <begin position="252"/>
        <end position="270"/>
    </location>
</feature>
<organism evidence="2 3">
    <name type="scientific">Pantherophis guttatus</name>
    <name type="common">Corn snake</name>
    <name type="synonym">Elaphe guttata</name>
    <dbReference type="NCBI Taxonomy" id="94885"/>
    <lineage>
        <taxon>Eukaryota</taxon>
        <taxon>Metazoa</taxon>
        <taxon>Chordata</taxon>
        <taxon>Craniata</taxon>
        <taxon>Vertebrata</taxon>
        <taxon>Euteleostomi</taxon>
        <taxon>Lepidosauria</taxon>
        <taxon>Squamata</taxon>
        <taxon>Bifurcata</taxon>
        <taxon>Unidentata</taxon>
        <taxon>Episquamata</taxon>
        <taxon>Toxicofera</taxon>
        <taxon>Serpentes</taxon>
        <taxon>Colubroidea</taxon>
        <taxon>Colubridae</taxon>
        <taxon>Colubrinae</taxon>
        <taxon>Pantherophis</taxon>
    </lineage>
</organism>
<accession>A0A6P9E410</accession>
<evidence type="ECO:0000313" key="2">
    <source>
        <dbReference type="Proteomes" id="UP001652622"/>
    </source>
</evidence>
<feature type="compositionally biased region" description="Polar residues" evidence="1">
    <location>
        <begin position="297"/>
        <end position="318"/>
    </location>
</feature>
<dbReference type="PANTHER" id="PTHR33772:SF2">
    <property type="entry name" value="RIKEN CDNA 4930579F01 GENE"/>
    <property type="match status" value="1"/>
</dbReference>